<gene>
    <name evidence="1" type="ORF">A8C32_00640</name>
</gene>
<keyword evidence="2" id="KW-1185">Reference proteome</keyword>
<dbReference type="Pfam" id="PF06764">
    <property type="entry name" value="DUF1223"/>
    <property type="match status" value="1"/>
</dbReference>
<accession>A0A1E5TBT4</accession>
<reference evidence="1 2" key="1">
    <citation type="submission" date="2016-05" db="EMBL/GenBank/DDBJ databases">
        <title>Draft Genome Sequence of Algibacter sp. Strain SK-16 Isolated from the Surface Water of Aburatsubo Inlet.</title>
        <authorList>
            <person name="Wong S.-K."/>
            <person name="Yoshizawa S."/>
            <person name="Nakajima Y."/>
            <person name="Ogura Y."/>
            <person name="Tetsuya H."/>
            <person name="Hamasaki K."/>
        </authorList>
    </citation>
    <scope>NUCLEOTIDE SEQUENCE [LARGE SCALE GENOMIC DNA]</scope>
    <source>
        <strain evidence="1 2">SK-16</strain>
    </source>
</reference>
<comment type="caution">
    <text evidence="1">The sequence shown here is derived from an EMBL/GenBank/DDBJ whole genome shotgun (WGS) entry which is preliminary data.</text>
</comment>
<organism evidence="1 2">
    <name type="scientific">Flavivirga aquatica</name>
    <dbReference type="NCBI Taxonomy" id="1849968"/>
    <lineage>
        <taxon>Bacteria</taxon>
        <taxon>Pseudomonadati</taxon>
        <taxon>Bacteroidota</taxon>
        <taxon>Flavobacteriia</taxon>
        <taxon>Flavobacteriales</taxon>
        <taxon>Flavobacteriaceae</taxon>
        <taxon>Flavivirga</taxon>
    </lineage>
</organism>
<name>A0A1E5TBT4_9FLAO</name>
<evidence type="ECO:0008006" key="3">
    <source>
        <dbReference type="Google" id="ProtNLM"/>
    </source>
</evidence>
<protein>
    <recommendedName>
        <fullName evidence="3">DUF1223 domain-containing protein</fullName>
    </recommendedName>
</protein>
<evidence type="ECO:0000313" key="1">
    <source>
        <dbReference type="EMBL" id="OEK08816.1"/>
    </source>
</evidence>
<dbReference type="EMBL" id="MDJD01000028">
    <property type="protein sequence ID" value="OEK08816.1"/>
    <property type="molecule type" value="Genomic_DNA"/>
</dbReference>
<dbReference type="AlphaFoldDB" id="A0A1E5TBT4"/>
<dbReference type="Proteomes" id="UP000095713">
    <property type="component" value="Unassembled WGS sequence"/>
</dbReference>
<dbReference type="PANTHER" id="PTHR36057:SF1">
    <property type="entry name" value="LIPOPROTEIN LIPID ATTACHMENT SITE-LIKE PROTEIN, PUTATIVE (DUF1223)-RELATED"/>
    <property type="match status" value="1"/>
</dbReference>
<dbReference type="SUPFAM" id="SSF52833">
    <property type="entry name" value="Thioredoxin-like"/>
    <property type="match status" value="1"/>
</dbReference>
<evidence type="ECO:0000313" key="2">
    <source>
        <dbReference type="Proteomes" id="UP000095713"/>
    </source>
</evidence>
<dbReference type="PANTHER" id="PTHR36057">
    <property type="match status" value="1"/>
</dbReference>
<dbReference type="RefSeq" id="WP_069829498.1">
    <property type="nucleotide sequence ID" value="NZ_MDJD01000028.1"/>
</dbReference>
<sequence>MFTSQGCSSCPPADKLLNSVKASYNSKNVIALSYHVDYWNYIGWKDPFSKKRFSDKQRAYGSKFYSSTIYTPQIVVNGKEHFVGSKKEILKDKLKTYLGKPSGNKIVITQIEKNANQVSFNYKVDGTIAHKILRAALVLNERTTSVSRGENKNRVLKNSNIVVEEVYIDLNDATGKANITIPQIVKEADELALVTLVQTNSLDITGGFQTGL</sequence>
<dbReference type="InterPro" id="IPR036249">
    <property type="entry name" value="Thioredoxin-like_sf"/>
</dbReference>
<dbReference type="Gene3D" id="3.40.30.10">
    <property type="entry name" value="Glutaredoxin"/>
    <property type="match status" value="1"/>
</dbReference>
<proteinExistence type="predicted"/>
<dbReference type="OrthoDB" id="9808254at2"/>
<dbReference type="InterPro" id="IPR010634">
    <property type="entry name" value="DUF1223"/>
</dbReference>